<comment type="caution">
    <text evidence="1">The sequence shown here is derived from an EMBL/GenBank/DDBJ whole genome shotgun (WGS) entry which is preliminary data.</text>
</comment>
<evidence type="ECO:0000313" key="3">
    <source>
        <dbReference type="Proteomes" id="UP001152795"/>
    </source>
</evidence>
<feature type="non-terminal residue" evidence="1">
    <location>
        <position position="104"/>
    </location>
</feature>
<dbReference type="EMBL" id="CACRXK020027220">
    <property type="protein sequence ID" value="CAB4040766.1"/>
    <property type="molecule type" value="Genomic_DNA"/>
</dbReference>
<dbReference type="EMBL" id="CACRXK020009206">
    <property type="protein sequence ID" value="CAB4016652.1"/>
    <property type="molecule type" value="Genomic_DNA"/>
</dbReference>
<gene>
    <name evidence="2" type="ORF">PACLA_8A007217</name>
    <name evidence="1" type="ORF">PACLA_8A070643</name>
</gene>
<name>A0A6S7JIY5_PARCT</name>
<evidence type="ECO:0008006" key="4">
    <source>
        <dbReference type="Google" id="ProtNLM"/>
    </source>
</evidence>
<dbReference type="Proteomes" id="UP001152795">
    <property type="component" value="Unassembled WGS sequence"/>
</dbReference>
<sequence>MDADNQQTTLERVYVFKYLGVILDPALAWNDHIDYVAKKISSRLGLLRRARKILPKQACVILYNAMILPLFDYCCVIWDSCGKTNQQYLDKLQKRAAGIIEGHR</sequence>
<organism evidence="1 3">
    <name type="scientific">Paramuricea clavata</name>
    <name type="common">Red gorgonian</name>
    <name type="synonym">Violescent sea-whip</name>
    <dbReference type="NCBI Taxonomy" id="317549"/>
    <lineage>
        <taxon>Eukaryota</taxon>
        <taxon>Metazoa</taxon>
        <taxon>Cnidaria</taxon>
        <taxon>Anthozoa</taxon>
        <taxon>Octocorallia</taxon>
        <taxon>Malacalcyonacea</taxon>
        <taxon>Plexauridae</taxon>
        <taxon>Paramuricea</taxon>
    </lineage>
</organism>
<protein>
    <recommendedName>
        <fullName evidence="4">RNA-directed DNA polymerase from mobile element jockey</fullName>
    </recommendedName>
</protein>
<dbReference type="OrthoDB" id="445826at2759"/>
<reference evidence="1" key="1">
    <citation type="submission" date="2020-04" db="EMBL/GenBank/DDBJ databases">
        <authorList>
            <person name="Alioto T."/>
            <person name="Alioto T."/>
            <person name="Gomez Garrido J."/>
        </authorList>
    </citation>
    <scope>NUCLEOTIDE SEQUENCE</scope>
    <source>
        <strain evidence="1">A484AB</strain>
    </source>
</reference>
<proteinExistence type="predicted"/>
<accession>A0A6S7JIY5</accession>
<dbReference type="PANTHER" id="PTHR33332">
    <property type="entry name" value="REVERSE TRANSCRIPTASE DOMAIN-CONTAINING PROTEIN"/>
    <property type="match status" value="1"/>
</dbReference>
<dbReference type="AlphaFoldDB" id="A0A6S7JIY5"/>
<keyword evidence="3" id="KW-1185">Reference proteome</keyword>
<evidence type="ECO:0000313" key="2">
    <source>
        <dbReference type="EMBL" id="CAB4040766.1"/>
    </source>
</evidence>
<evidence type="ECO:0000313" key="1">
    <source>
        <dbReference type="EMBL" id="CAB4016652.1"/>
    </source>
</evidence>